<evidence type="ECO:0000313" key="5">
    <source>
        <dbReference type="EMBL" id="QCK14249.1"/>
    </source>
</evidence>
<evidence type="ECO:0000259" key="4">
    <source>
        <dbReference type="PROSITE" id="PS50987"/>
    </source>
</evidence>
<dbReference type="CDD" id="cd00090">
    <property type="entry name" value="HTH_ARSR"/>
    <property type="match status" value="1"/>
</dbReference>
<protein>
    <submittedName>
        <fullName evidence="5">Transcriptional regulator</fullName>
    </submittedName>
</protein>
<dbReference type="InterPro" id="IPR051081">
    <property type="entry name" value="HTH_MetalResp_TranReg"/>
</dbReference>
<evidence type="ECO:0000313" key="6">
    <source>
        <dbReference type="Proteomes" id="UP000298616"/>
    </source>
</evidence>
<keyword evidence="3" id="KW-0804">Transcription</keyword>
<dbReference type="PANTHER" id="PTHR33154:SF18">
    <property type="entry name" value="ARSENICAL RESISTANCE OPERON REPRESSOR"/>
    <property type="match status" value="1"/>
</dbReference>
<dbReference type="InterPro" id="IPR036388">
    <property type="entry name" value="WH-like_DNA-bd_sf"/>
</dbReference>
<dbReference type="PROSITE" id="PS50987">
    <property type="entry name" value="HTH_ARSR_2"/>
    <property type="match status" value="1"/>
</dbReference>
<dbReference type="PANTHER" id="PTHR33154">
    <property type="entry name" value="TRANSCRIPTIONAL REGULATOR, ARSR FAMILY"/>
    <property type="match status" value="1"/>
</dbReference>
<dbReference type="InterPro" id="IPR018334">
    <property type="entry name" value="ArsR_HTH"/>
</dbReference>
<dbReference type="NCBIfam" id="NF033788">
    <property type="entry name" value="HTH_metalloreg"/>
    <property type="match status" value="1"/>
</dbReference>
<dbReference type="GO" id="GO:0003677">
    <property type="term" value="F:DNA binding"/>
    <property type="evidence" value="ECO:0007669"/>
    <property type="project" value="UniProtKB-KW"/>
</dbReference>
<dbReference type="PRINTS" id="PR00778">
    <property type="entry name" value="HTHARSR"/>
</dbReference>
<evidence type="ECO:0000256" key="1">
    <source>
        <dbReference type="ARBA" id="ARBA00023015"/>
    </source>
</evidence>
<dbReference type="KEGG" id="fpf:DCC35_05565"/>
<dbReference type="RefSeq" id="WP_137089841.1">
    <property type="nucleotide sequence ID" value="NZ_CP028923.1"/>
</dbReference>
<keyword evidence="6" id="KW-1185">Reference proteome</keyword>
<evidence type="ECO:0000256" key="2">
    <source>
        <dbReference type="ARBA" id="ARBA00023125"/>
    </source>
</evidence>
<dbReference type="InterPro" id="IPR036390">
    <property type="entry name" value="WH_DNA-bd_sf"/>
</dbReference>
<organism evidence="5 6">
    <name type="scientific">Mangrovivirga cuniculi</name>
    <dbReference type="NCBI Taxonomy" id="2715131"/>
    <lineage>
        <taxon>Bacteria</taxon>
        <taxon>Pseudomonadati</taxon>
        <taxon>Bacteroidota</taxon>
        <taxon>Cytophagia</taxon>
        <taxon>Cytophagales</taxon>
        <taxon>Mangrovivirgaceae</taxon>
        <taxon>Mangrovivirga</taxon>
    </lineage>
</organism>
<feature type="domain" description="HTH arsR-type" evidence="4">
    <location>
        <begin position="3"/>
        <end position="97"/>
    </location>
</feature>
<dbReference type="EMBL" id="CP028923">
    <property type="protein sequence ID" value="QCK14249.1"/>
    <property type="molecule type" value="Genomic_DNA"/>
</dbReference>
<keyword evidence="2" id="KW-0238">DNA-binding</keyword>
<dbReference type="PROSITE" id="PS00846">
    <property type="entry name" value="HTH_ARSR_1"/>
    <property type="match status" value="1"/>
</dbReference>
<accession>A0A4D7JD52</accession>
<gene>
    <name evidence="5" type="ORF">DCC35_05565</name>
</gene>
<dbReference type="SMART" id="SM00418">
    <property type="entry name" value="HTH_ARSR"/>
    <property type="match status" value="1"/>
</dbReference>
<evidence type="ECO:0000256" key="3">
    <source>
        <dbReference type="ARBA" id="ARBA00023163"/>
    </source>
</evidence>
<keyword evidence="1" id="KW-0805">Transcription regulation</keyword>
<dbReference type="GO" id="GO:0003700">
    <property type="term" value="F:DNA-binding transcription factor activity"/>
    <property type="evidence" value="ECO:0007669"/>
    <property type="project" value="InterPro"/>
</dbReference>
<dbReference type="AlphaFoldDB" id="A0A4D7JD52"/>
<dbReference type="InterPro" id="IPR001845">
    <property type="entry name" value="HTH_ArsR_DNA-bd_dom"/>
</dbReference>
<name>A0A4D7JD52_9BACT</name>
<dbReference type="Gene3D" id="1.10.10.10">
    <property type="entry name" value="Winged helix-like DNA-binding domain superfamily/Winged helix DNA-binding domain"/>
    <property type="match status" value="1"/>
</dbReference>
<dbReference type="Pfam" id="PF01022">
    <property type="entry name" value="HTH_5"/>
    <property type="match status" value="1"/>
</dbReference>
<sequence length="129" mass="15189">MRLKNFSLTFGVQVFKSLSDDARVRILNLMLNYGELCITDIELILSFTQTKTSRHLSYLKNAGLVGTKRYDKYVFYYIKDEVLDILQQVFSYLEKDVQLTEDKDTFVVLYKNRELVLNKLKGIQLYPDL</sequence>
<dbReference type="Proteomes" id="UP000298616">
    <property type="component" value="Chromosome"/>
</dbReference>
<dbReference type="SUPFAM" id="SSF46785">
    <property type="entry name" value="Winged helix' DNA-binding domain"/>
    <property type="match status" value="1"/>
</dbReference>
<proteinExistence type="predicted"/>
<dbReference type="InterPro" id="IPR011991">
    <property type="entry name" value="ArsR-like_HTH"/>
</dbReference>
<dbReference type="OrthoDB" id="9798835at2"/>
<reference evidence="5 6" key="1">
    <citation type="submission" date="2018-04" db="EMBL/GenBank/DDBJ databases">
        <title>Complete genome uncultured novel isolate.</title>
        <authorList>
            <person name="Merlino G."/>
        </authorList>
    </citation>
    <scope>NUCLEOTIDE SEQUENCE [LARGE SCALE GENOMIC DNA]</scope>
    <source>
        <strain evidence="6">R1DC9</strain>
    </source>
</reference>